<proteinExistence type="predicted"/>
<comment type="caution">
    <text evidence="1">The sequence shown here is derived from an EMBL/GenBank/DDBJ whole genome shotgun (WGS) entry which is preliminary data.</text>
</comment>
<dbReference type="EMBL" id="JBFRCH010000003">
    <property type="protein sequence ID" value="MEX3931636.1"/>
    <property type="molecule type" value="Genomic_DNA"/>
</dbReference>
<accession>A0ACC6TW31</accession>
<sequence>MQATFDSNAHAFMDISSALTGTGTVSQSVMQRLKPTSFDSGFCGNFLPSQQIDATSYLQQLSQTSDSISASMSATNFHQSSGPGGFEQLFSYDSFRFQQDFKESSFLSENGSSHCGCQDNNWSNTPVKDGKSTIDLGGYKLDLNKKDSSITMTNKQTGETTRIWGDPHIDTNGTSGMFKGPMTFNLPDGTKVTVGTQPKGNVSYADNVTITRGNDAYVVNGLSELDSNPLTVERNHHGYELDAYTPDGYSLVPSRKGKGWIDPQTGRAPTSGDFSKH</sequence>
<evidence type="ECO:0000313" key="1">
    <source>
        <dbReference type="EMBL" id="MEX3931636.1"/>
    </source>
</evidence>
<evidence type="ECO:0000313" key="2">
    <source>
        <dbReference type="Proteomes" id="UP001558850"/>
    </source>
</evidence>
<organism evidence="1 2">
    <name type="scientific">Paraburkholderia phymatum</name>
    <dbReference type="NCBI Taxonomy" id="148447"/>
    <lineage>
        <taxon>Bacteria</taxon>
        <taxon>Pseudomonadati</taxon>
        <taxon>Pseudomonadota</taxon>
        <taxon>Betaproteobacteria</taxon>
        <taxon>Burkholderiales</taxon>
        <taxon>Burkholderiaceae</taxon>
        <taxon>Paraburkholderia</taxon>
    </lineage>
</organism>
<protein>
    <submittedName>
        <fullName evidence="1">DUF1521 domain-containing protein</fullName>
    </submittedName>
</protein>
<dbReference type="Proteomes" id="UP001558850">
    <property type="component" value="Unassembled WGS sequence"/>
</dbReference>
<gene>
    <name evidence="1" type="ORF">AB4Y32_07415</name>
</gene>
<keyword evidence="2" id="KW-1185">Reference proteome</keyword>
<name>A0ACC6TW31_9BURK</name>
<reference evidence="1" key="1">
    <citation type="submission" date="2024-07" db="EMBL/GenBank/DDBJ databases">
        <title>A survey of Mimosa microsymbionts across Brazilian biomes reveals a high diversity of Paraburkholderia nodulating endemic species, but also that Cupriavidus is common as a symbiont of widespread species.</title>
        <authorList>
            <person name="Rouws L."/>
            <person name="Barauna A."/>
            <person name="Beukes C."/>
            <person name="Rouws J.R.C."/>
            <person name="De Faria S.M."/>
            <person name="Gross E."/>
            <person name="Bueno Dos Reis Junior F."/>
            <person name="Simon M.F."/>
            <person name="Maluk M."/>
            <person name="Odee D.W."/>
            <person name="Kenicer G."/>
            <person name="Young J.P.W."/>
            <person name="Reis V.M."/>
            <person name="Zilli J."/>
            <person name="James E.K."/>
        </authorList>
    </citation>
    <scope>NUCLEOTIDE SEQUENCE</scope>
    <source>
        <strain evidence="1">EG181B</strain>
    </source>
</reference>